<dbReference type="InterPro" id="IPR039537">
    <property type="entry name" value="Retrotran_Ty1/copia-like"/>
</dbReference>
<evidence type="ECO:0000259" key="1">
    <source>
        <dbReference type="Pfam" id="PF25597"/>
    </source>
</evidence>
<feature type="domain" description="Retroviral polymerase SH3-like" evidence="1">
    <location>
        <begin position="67"/>
        <end position="125"/>
    </location>
</feature>
<dbReference type="PANTHER" id="PTHR42648">
    <property type="entry name" value="TRANSPOSASE, PUTATIVE-RELATED"/>
    <property type="match status" value="1"/>
</dbReference>
<reference evidence="3" key="1">
    <citation type="submission" date="2019-07" db="EMBL/GenBank/DDBJ databases">
        <title>De Novo Assembly of kiwifruit Actinidia rufa.</title>
        <authorList>
            <person name="Sugita-Konishi S."/>
            <person name="Sato K."/>
            <person name="Mori E."/>
            <person name="Abe Y."/>
            <person name="Kisaki G."/>
            <person name="Hamano K."/>
            <person name="Suezawa K."/>
            <person name="Otani M."/>
            <person name="Fukuda T."/>
            <person name="Manabe T."/>
            <person name="Gomi K."/>
            <person name="Tabuchi M."/>
            <person name="Akimitsu K."/>
            <person name="Kataoka I."/>
        </authorList>
    </citation>
    <scope>NUCLEOTIDE SEQUENCE [LARGE SCALE GENOMIC DNA]</scope>
    <source>
        <strain evidence="3">cv. Fuchu</strain>
    </source>
</reference>
<organism evidence="2 3">
    <name type="scientific">Actinidia rufa</name>
    <dbReference type="NCBI Taxonomy" id="165716"/>
    <lineage>
        <taxon>Eukaryota</taxon>
        <taxon>Viridiplantae</taxon>
        <taxon>Streptophyta</taxon>
        <taxon>Embryophyta</taxon>
        <taxon>Tracheophyta</taxon>
        <taxon>Spermatophyta</taxon>
        <taxon>Magnoliopsida</taxon>
        <taxon>eudicotyledons</taxon>
        <taxon>Gunneridae</taxon>
        <taxon>Pentapetalae</taxon>
        <taxon>asterids</taxon>
        <taxon>Ericales</taxon>
        <taxon>Actinidiaceae</taxon>
        <taxon>Actinidia</taxon>
    </lineage>
</organism>
<gene>
    <name evidence="2" type="ORF">Acr_00g0070940</name>
</gene>
<keyword evidence="3" id="KW-1185">Reference proteome</keyword>
<evidence type="ECO:0000313" key="2">
    <source>
        <dbReference type="EMBL" id="GFS40862.1"/>
    </source>
</evidence>
<dbReference type="AlphaFoldDB" id="A0A7J0DRI8"/>
<dbReference type="Proteomes" id="UP000585474">
    <property type="component" value="Unassembled WGS sequence"/>
</dbReference>
<dbReference type="InterPro" id="IPR012337">
    <property type="entry name" value="RNaseH-like_sf"/>
</dbReference>
<dbReference type="PANTHER" id="PTHR42648:SF28">
    <property type="entry name" value="TRANSPOSON-ENCODED PROTEIN WITH RIBONUCLEASE H-LIKE AND RETROVIRUS ZINC FINGER-LIKE DOMAINS"/>
    <property type="match status" value="1"/>
</dbReference>
<dbReference type="Pfam" id="PF25597">
    <property type="entry name" value="SH3_retrovirus"/>
    <property type="match status" value="1"/>
</dbReference>
<evidence type="ECO:0000313" key="3">
    <source>
        <dbReference type="Proteomes" id="UP000585474"/>
    </source>
</evidence>
<dbReference type="OrthoDB" id="6776856at2759"/>
<protein>
    <recommendedName>
        <fullName evidence="1">Retroviral polymerase SH3-like domain-containing protein</fullName>
    </recommendedName>
</protein>
<proteinExistence type="predicted"/>
<dbReference type="EMBL" id="BJWL01000361">
    <property type="protein sequence ID" value="GFS40862.1"/>
    <property type="molecule type" value="Genomic_DNA"/>
</dbReference>
<sequence>MNHTLVMKVRCMLSHAGLSNAFWIETVIYASHIVNRLPIAGIDGKTPIEAWSGKLVTDYDWLHIFGCSVYFHVTESKLDPRAKKAIFLSFSSGTKAYRLWCPELKKVILSKNVTFDESRMLQLKISKKENLSLTSTQQVELVSSVVPTRTIQIVDIPDEEFEDIDTTPDLKEAQTS</sequence>
<dbReference type="SUPFAM" id="SSF53098">
    <property type="entry name" value="Ribonuclease H-like"/>
    <property type="match status" value="1"/>
</dbReference>
<accession>A0A7J0DRI8</accession>
<comment type="caution">
    <text evidence="2">The sequence shown here is derived from an EMBL/GenBank/DDBJ whole genome shotgun (WGS) entry which is preliminary data.</text>
</comment>
<dbReference type="InterPro" id="IPR057670">
    <property type="entry name" value="SH3_retrovirus"/>
</dbReference>
<name>A0A7J0DRI8_9ERIC</name>